<evidence type="ECO:0008006" key="4">
    <source>
        <dbReference type="Google" id="ProtNLM"/>
    </source>
</evidence>
<feature type="compositionally biased region" description="Low complexity" evidence="1">
    <location>
        <begin position="26"/>
        <end position="43"/>
    </location>
</feature>
<comment type="caution">
    <text evidence="2">The sequence shown here is derived from an EMBL/GenBank/DDBJ whole genome shotgun (WGS) entry which is preliminary data.</text>
</comment>
<evidence type="ECO:0000256" key="1">
    <source>
        <dbReference type="SAM" id="MobiDB-lite"/>
    </source>
</evidence>
<organism evidence="2 3">
    <name type="scientific">Archangium gephyra</name>
    <dbReference type="NCBI Taxonomy" id="48"/>
    <lineage>
        <taxon>Bacteria</taxon>
        <taxon>Pseudomonadati</taxon>
        <taxon>Myxococcota</taxon>
        <taxon>Myxococcia</taxon>
        <taxon>Myxococcales</taxon>
        <taxon>Cystobacterineae</taxon>
        <taxon>Archangiaceae</taxon>
        <taxon>Archangium</taxon>
    </lineage>
</organism>
<evidence type="ECO:0000313" key="2">
    <source>
        <dbReference type="EMBL" id="PZR10527.1"/>
    </source>
</evidence>
<name>A0A2W5T9E5_9BACT</name>
<reference evidence="2 3" key="1">
    <citation type="submission" date="2017-08" db="EMBL/GenBank/DDBJ databases">
        <title>Infants hospitalized years apart are colonized by the same room-sourced microbial strains.</title>
        <authorList>
            <person name="Brooks B."/>
            <person name="Olm M.R."/>
            <person name="Firek B.A."/>
            <person name="Baker R."/>
            <person name="Thomas B.C."/>
            <person name="Morowitz M.J."/>
            <person name="Banfield J.F."/>
        </authorList>
    </citation>
    <scope>NUCLEOTIDE SEQUENCE [LARGE SCALE GENOMIC DNA]</scope>
    <source>
        <strain evidence="2">S2_003_000_R2_14</strain>
    </source>
</reference>
<evidence type="ECO:0000313" key="3">
    <source>
        <dbReference type="Proteomes" id="UP000249061"/>
    </source>
</evidence>
<accession>A0A2W5T9E5</accession>
<dbReference type="AlphaFoldDB" id="A0A2W5T9E5"/>
<protein>
    <recommendedName>
        <fullName evidence="4">PEGA domain-containing protein</fullName>
    </recommendedName>
</protein>
<dbReference type="Proteomes" id="UP000249061">
    <property type="component" value="Unassembled WGS sequence"/>
</dbReference>
<feature type="compositionally biased region" description="Pro residues" evidence="1">
    <location>
        <begin position="75"/>
        <end position="100"/>
    </location>
</feature>
<feature type="compositionally biased region" description="Basic and acidic residues" evidence="1">
    <location>
        <begin position="59"/>
        <end position="74"/>
    </location>
</feature>
<proteinExistence type="predicted"/>
<feature type="region of interest" description="Disordered" evidence="1">
    <location>
        <begin position="26"/>
        <end position="105"/>
    </location>
</feature>
<gene>
    <name evidence="2" type="ORF">DI536_20000</name>
</gene>
<dbReference type="EMBL" id="QFQP01000017">
    <property type="protein sequence ID" value="PZR10527.1"/>
    <property type="molecule type" value="Genomic_DNA"/>
</dbReference>
<sequence>MIEGSAPRAAVARSAPLITLREFPAASAPAAATTPAPTTPVAEPLKEDEEPAPLAKLPETPKTEETPPKVDEKPAPVPEKPAPVAEKPPAPKPAAAPPAPAGEGVLNLRASDTADVYLDGKKLGGAPLLGVKAKVGAHKLRFDCYDAAGNTVPGTPQTVTVKLDTETDLEFPCPTE</sequence>